<keyword evidence="1" id="KW-1133">Transmembrane helix</keyword>
<gene>
    <name evidence="2" type="ORF">EV201_0551</name>
</gene>
<proteinExistence type="predicted"/>
<evidence type="ECO:0000256" key="1">
    <source>
        <dbReference type="SAM" id="Phobius"/>
    </source>
</evidence>
<evidence type="ECO:0000313" key="2">
    <source>
        <dbReference type="EMBL" id="RZT95923.1"/>
    </source>
</evidence>
<dbReference type="RefSeq" id="WP_130305844.1">
    <property type="nucleotide sequence ID" value="NZ_SHKN01000001.1"/>
</dbReference>
<reference evidence="2 3" key="1">
    <citation type="submission" date="2019-02" db="EMBL/GenBank/DDBJ databases">
        <title>Genomic Encyclopedia of Type Strains, Phase IV (KMG-IV): sequencing the most valuable type-strain genomes for metagenomic binning, comparative biology and taxonomic classification.</title>
        <authorList>
            <person name="Goeker M."/>
        </authorList>
    </citation>
    <scope>NUCLEOTIDE SEQUENCE [LARGE SCALE GENOMIC DNA]</scope>
    <source>
        <strain evidence="2 3">DSM 28825</strain>
    </source>
</reference>
<dbReference type="Proteomes" id="UP000293562">
    <property type="component" value="Unassembled WGS sequence"/>
</dbReference>
<protein>
    <submittedName>
        <fullName evidence="2">Uncharacterized protein</fullName>
    </submittedName>
</protein>
<evidence type="ECO:0000313" key="3">
    <source>
        <dbReference type="Proteomes" id="UP000293562"/>
    </source>
</evidence>
<comment type="caution">
    <text evidence="2">The sequence shown here is derived from an EMBL/GenBank/DDBJ whole genome shotgun (WGS) entry which is preliminary data.</text>
</comment>
<feature type="transmembrane region" description="Helical" evidence="1">
    <location>
        <begin position="35"/>
        <end position="57"/>
    </location>
</feature>
<keyword evidence="1" id="KW-0472">Membrane</keyword>
<keyword evidence="3" id="KW-1185">Reference proteome</keyword>
<name>A0A4Q7VIH2_9BACT</name>
<dbReference type="EMBL" id="SHKN01000001">
    <property type="protein sequence ID" value="RZT95923.1"/>
    <property type="molecule type" value="Genomic_DNA"/>
</dbReference>
<accession>A0A4Q7VIH2</accession>
<sequence>MKKDIFSKFWMLFLFLLLIGFLIWGIFYIDDLQSKISILGIVAIIVAAFTSVLTVSINNKKAKEREYELHILKEKQKVFEHFYNSYFEMLFKIKKGQNGLSRKAEEEMLLFKKGLMNWGSDRLIRKYIDFDSKLVNSQKNQQTFNILKDGDKFMKELRKELGYNDSKNVNIMSIILTAEAREELKQAGEI</sequence>
<dbReference type="OrthoDB" id="7067837at2"/>
<feature type="transmembrane region" description="Helical" evidence="1">
    <location>
        <begin position="9"/>
        <end position="29"/>
    </location>
</feature>
<keyword evidence="1" id="KW-0812">Transmembrane</keyword>
<organism evidence="2 3">
    <name type="scientific">Ancylomarina subtilis</name>
    <dbReference type="NCBI Taxonomy" id="1639035"/>
    <lineage>
        <taxon>Bacteria</taxon>
        <taxon>Pseudomonadati</taxon>
        <taxon>Bacteroidota</taxon>
        <taxon>Bacteroidia</taxon>
        <taxon>Marinilabiliales</taxon>
        <taxon>Marinifilaceae</taxon>
        <taxon>Ancylomarina</taxon>
    </lineage>
</organism>
<dbReference type="AlphaFoldDB" id="A0A4Q7VIH2"/>